<dbReference type="STRING" id="99883.ENSTNIP00000022717"/>
<sequence>RERRSTWAEERRMNSETFGIPLRHNRGRGGFRGRGFMAPRGGRGRPLSKGSFGTPPRGGPPGFRGGRGGRDFSDFEYRV</sequence>
<dbReference type="PROSITE" id="PS51536">
    <property type="entry name" value="TFG"/>
    <property type="match status" value="1"/>
</dbReference>
<evidence type="ECO:0000256" key="1">
    <source>
        <dbReference type="PROSITE-ProRule" id="PRU00869"/>
    </source>
</evidence>
<dbReference type="AlphaFoldDB" id="Q4RCK9"/>
<gene>
    <name evidence="4" type="ORF">GSTENG00036614001</name>
</gene>
<reference evidence="5" key="3">
    <citation type="submission" date="2025-05" db="UniProtKB">
        <authorList>
            <consortium name="Ensembl"/>
        </authorList>
    </citation>
    <scope>IDENTIFICATION</scope>
</reference>
<feature type="short sequence motif" description="TFG box" evidence="1">
    <location>
        <begin position="2"/>
        <end position="22"/>
    </location>
</feature>
<dbReference type="HOGENOM" id="CLU_2612374_0_0_1"/>
<evidence type="ECO:0000313" key="4">
    <source>
        <dbReference type="EMBL" id="CAG13874.1"/>
    </source>
</evidence>
<accession>Q4RCK9</accession>
<dbReference type="KEGG" id="tng:GSTEN00036614G001"/>
<keyword evidence="6" id="KW-1185">Reference proteome</keyword>
<dbReference type="Ensembl" id="ENSTNIT00000022957.1">
    <property type="protein sequence ID" value="ENSTNIP00000022717.1"/>
    <property type="gene ID" value="ENSTNIG00000019498.1"/>
</dbReference>
<feature type="region of interest" description="Disordered" evidence="2">
    <location>
        <begin position="20"/>
        <end position="79"/>
    </location>
</feature>
<feature type="non-terminal residue" evidence="4">
    <location>
        <position position="1"/>
    </location>
</feature>
<reference evidence="4 6" key="1">
    <citation type="journal article" date="2004" name="Nature">
        <title>Genome duplication in the teleost fish Tetraodon nigroviridis reveals the early vertebrate proto-karyotype.</title>
        <authorList>
            <person name="Jaillon O."/>
            <person name="Aury J.-M."/>
            <person name="Brunet F."/>
            <person name="Petit J.-L."/>
            <person name="Stange-Thomann N."/>
            <person name="Mauceli E."/>
            <person name="Bouneau L."/>
            <person name="Fischer C."/>
            <person name="Ozouf-Costaz C."/>
            <person name="Bernot A."/>
            <person name="Nicaud S."/>
            <person name="Jaffe D."/>
            <person name="Fisher S."/>
            <person name="Lutfalla G."/>
            <person name="Dossat C."/>
            <person name="Segurens B."/>
            <person name="Dasilva C."/>
            <person name="Salanoubat M."/>
            <person name="Levy M."/>
            <person name="Boudet N."/>
            <person name="Castellano S."/>
            <person name="Anthouard V."/>
            <person name="Jubin C."/>
            <person name="Castelli V."/>
            <person name="Katinka M."/>
            <person name="Vacherie B."/>
            <person name="Biemont C."/>
            <person name="Skalli Z."/>
            <person name="Cattolico L."/>
            <person name="Poulain J."/>
            <person name="De Berardinis V."/>
            <person name="Cruaud C."/>
            <person name="Duprat S."/>
            <person name="Brottier P."/>
            <person name="Coutanceau J.-P."/>
            <person name="Gouzy J."/>
            <person name="Parra G."/>
            <person name="Lardier G."/>
            <person name="Chapple C."/>
            <person name="McKernan K.J."/>
            <person name="McEwan P."/>
            <person name="Bosak S."/>
            <person name="Kellis M."/>
            <person name="Volff J.-N."/>
            <person name="Guigo R."/>
            <person name="Zody M.C."/>
            <person name="Mesirov J."/>
            <person name="Lindblad-Toh K."/>
            <person name="Birren B."/>
            <person name="Nusbaum C."/>
            <person name="Kahn D."/>
            <person name="Robinson-Rechavi M."/>
            <person name="Laudet V."/>
            <person name="Schachter V."/>
            <person name="Quetier F."/>
            <person name="Saurin W."/>
            <person name="Scarpelli C."/>
            <person name="Wincker P."/>
            <person name="Lander E.S."/>
            <person name="Weissenbach J."/>
            <person name="Roest Crollius H."/>
        </authorList>
    </citation>
    <scope>NUCLEOTIDE SEQUENCE [LARGE SCALE GENOMIC DNA]</scope>
</reference>
<organism evidence="4">
    <name type="scientific">Tetraodon nigroviridis</name>
    <name type="common">Spotted green pufferfish</name>
    <name type="synonym">Chelonodon nigroviridis</name>
    <dbReference type="NCBI Taxonomy" id="99883"/>
    <lineage>
        <taxon>Eukaryota</taxon>
        <taxon>Metazoa</taxon>
        <taxon>Chordata</taxon>
        <taxon>Craniata</taxon>
        <taxon>Vertebrata</taxon>
        <taxon>Euteleostomi</taxon>
        <taxon>Actinopterygii</taxon>
        <taxon>Neopterygii</taxon>
        <taxon>Teleostei</taxon>
        <taxon>Neoteleostei</taxon>
        <taxon>Acanthomorphata</taxon>
        <taxon>Eupercaria</taxon>
        <taxon>Tetraodontiformes</taxon>
        <taxon>Tetradontoidea</taxon>
        <taxon>Tetraodontidae</taxon>
        <taxon>Tetraodon</taxon>
    </lineage>
</organism>
<evidence type="ECO:0000313" key="5">
    <source>
        <dbReference type="Ensembl" id="ENSTNIP00000022717.1"/>
    </source>
</evidence>
<protein>
    <submittedName>
        <fullName evidence="4">(spotted green pufferfish) hypothetical protein</fullName>
    </submittedName>
</protein>
<evidence type="ECO:0000313" key="6">
    <source>
        <dbReference type="Proteomes" id="UP000007303"/>
    </source>
</evidence>
<reference evidence="4" key="2">
    <citation type="submission" date="2004-02" db="EMBL/GenBank/DDBJ databases">
        <authorList>
            <consortium name="Genoscope"/>
            <consortium name="Whitehead Institute Centre for Genome Research"/>
        </authorList>
    </citation>
    <scope>NUCLEOTIDE SEQUENCE</scope>
</reference>
<feature type="domain" description="TFG box profile" evidence="3">
    <location>
        <begin position="2"/>
        <end position="22"/>
    </location>
</feature>
<dbReference type="InterPro" id="IPR025768">
    <property type="entry name" value="TFG_box"/>
</dbReference>
<proteinExistence type="predicted"/>
<dbReference type="Proteomes" id="UP000007303">
    <property type="component" value="Unassembled WGS sequence"/>
</dbReference>
<evidence type="ECO:0000259" key="3">
    <source>
        <dbReference type="PROSITE" id="PS51536"/>
    </source>
</evidence>
<name>Q4RCK9_TETNG</name>
<dbReference type="EMBL" id="CAAE01018655">
    <property type="protein sequence ID" value="CAG13874.1"/>
    <property type="molecule type" value="Genomic_DNA"/>
</dbReference>
<feature type="compositionally biased region" description="Basic and acidic residues" evidence="2">
    <location>
        <begin position="68"/>
        <end position="79"/>
    </location>
</feature>
<evidence type="ECO:0000256" key="2">
    <source>
        <dbReference type="SAM" id="MobiDB-lite"/>
    </source>
</evidence>
<dbReference type="GeneTree" id="ENSGT00940000154415"/>
<feature type="non-terminal residue" evidence="4">
    <location>
        <position position="79"/>
    </location>
</feature>